<name>D1NWE7_9BIFI</name>
<reference evidence="3 4" key="1">
    <citation type="submission" date="2009-11" db="EMBL/GenBank/DDBJ databases">
        <authorList>
            <person name="Weinstock G."/>
            <person name="Sodergren E."/>
            <person name="Clifton S."/>
            <person name="Fulton L."/>
            <person name="Fulton B."/>
            <person name="Courtney L."/>
            <person name="Fronick C."/>
            <person name="Harrison M."/>
            <person name="Strong C."/>
            <person name="Farmer C."/>
            <person name="Delahaunty K."/>
            <person name="Markovic C."/>
            <person name="Hall O."/>
            <person name="Minx P."/>
            <person name="Tomlinson C."/>
            <person name="Mitreva M."/>
            <person name="Nelson J."/>
            <person name="Hou S."/>
            <person name="Wollam A."/>
            <person name="Pepin K.H."/>
            <person name="Johnson M."/>
            <person name="Bhonagiri V."/>
            <person name="Nash W.E."/>
            <person name="Warren W."/>
            <person name="Chinwalla A."/>
            <person name="Mardis E.R."/>
            <person name="Wilson R.K."/>
        </authorList>
    </citation>
    <scope>NUCLEOTIDE SEQUENCE [LARGE SCALE GENOMIC DNA]</scope>
    <source>
        <strain evidence="3 4">DSM 20093</strain>
    </source>
</reference>
<keyword evidence="2" id="KW-0812">Transmembrane</keyword>
<feature type="region of interest" description="Disordered" evidence="1">
    <location>
        <begin position="61"/>
        <end position="86"/>
    </location>
</feature>
<dbReference type="Proteomes" id="UP000003656">
    <property type="component" value="Unassembled WGS sequence"/>
</dbReference>
<protein>
    <submittedName>
        <fullName evidence="3">Uncharacterized protein</fullName>
    </submittedName>
</protein>
<evidence type="ECO:0000313" key="4">
    <source>
        <dbReference type="Proteomes" id="UP000003656"/>
    </source>
</evidence>
<feature type="transmembrane region" description="Helical" evidence="2">
    <location>
        <begin position="791"/>
        <end position="810"/>
    </location>
</feature>
<sequence>MKPANTAHATGLAEASGTGGTQAHAGHMAAPLMRALAAVLAMMVATMLAWVLPSSAAAQGTQTANSDTTNADSNTNGITQPEDGANANTSAVSVSIDAMSAIITPSSGVHLQATITNDTDATLPAGTLRLMTNTMHAFVSRTDIQEWAQGTAPIPTPDELGATNVATVPAHERRTVSITVPSDSDALQAMTTWGPRPAAVEYEPNADELDEQNAALLALAGVPNNGAVRATTFLTRSQDGVVSANTPKLDLTVAMPVTTNAWTLDSTALKSLIATPARATNATATNNANNTNSGPNGIDSTGSMANSSTPSASAPSTSLATLTDEAAQQIRAKNQLSAKYPQLQLVSDPQVFSLLRTPHASALMQPANFDITAFAAVNDSSLYKQAGIAMSAWHADTATRAYRQVMGDEQAQRPVVAWQGNANWTLAALNTARQQGYGMVIATHDFDMEDSSTVHTSIYDVPTDAGSVKVLAAQSVLSRLASGHATSPQASAERTTAGRVARFAAQSAFYQMEQPYLHRHLLAAMDASTTADEAGALMAALAHASWLNLTDLTSLAAVEPTASADEAAALAPQDPGLDCATVTTALSQLGYSRKRIQHFLDTIMQSGSSPSAGASSDDHDDSSPSPTTDSTAGSSTNETTGVQAWGRSLLNAHDGLALLAMSPAAKQRTTLTQAGQQLADALYAAVSISSSDSLMVVSETASLPVTVSNALPYAVHVRISSITDSMELVTSRFAEVNVLPKSEAQVTFTVRASTTGTAIAKVQLLGMDGLPFGAAHTTTITSALRLSDKSGIAFVAVAVLLGVVGLWRQFHRKKDGDQ</sequence>
<evidence type="ECO:0000256" key="2">
    <source>
        <dbReference type="SAM" id="Phobius"/>
    </source>
</evidence>
<dbReference type="InterPro" id="IPR046112">
    <property type="entry name" value="DUF6049"/>
</dbReference>
<proteinExistence type="predicted"/>
<feature type="compositionally biased region" description="Low complexity" evidence="1">
    <location>
        <begin position="623"/>
        <end position="635"/>
    </location>
</feature>
<organism evidence="3 4">
    <name type="scientific">Bifidobacterium gallicum DSM 20093 = LMG 11596</name>
    <dbReference type="NCBI Taxonomy" id="561180"/>
    <lineage>
        <taxon>Bacteria</taxon>
        <taxon>Bacillati</taxon>
        <taxon>Actinomycetota</taxon>
        <taxon>Actinomycetes</taxon>
        <taxon>Bifidobacteriales</taxon>
        <taxon>Bifidobacteriaceae</taxon>
        <taxon>Bifidobacterium</taxon>
    </lineage>
</organism>
<dbReference type="eggNOG" id="ENOG5033P5Y">
    <property type="taxonomic scope" value="Bacteria"/>
</dbReference>
<feature type="region of interest" description="Disordered" evidence="1">
    <location>
        <begin position="607"/>
        <end position="639"/>
    </location>
</feature>
<feature type="compositionally biased region" description="Low complexity" evidence="1">
    <location>
        <begin position="283"/>
        <end position="292"/>
    </location>
</feature>
<keyword evidence="2" id="KW-1133">Transmembrane helix</keyword>
<feature type="transmembrane region" description="Helical" evidence="2">
    <location>
        <begin position="32"/>
        <end position="52"/>
    </location>
</feature>
<comment type="caution">
    <text evidence="3">The sequence shown here is derived from an EMBL/GenBank/DDBJ whole genome shotgun (WGS) entry which is preliminary data.</text>
</comment>
<evidence type="ECO:0000256" key="1">
    <source>
        <dbReference type="SAM" id="MobiDB-lite"/>
    </source>
</evidence>
<dbReference type="STRING" id="561180.BIFGAL_04196"/>
<keyword evidence="2" id="KW-0472">Membrane</keyword>
<accession>D1NWE7</accession>
<feature type="region of interest" description="Disordered" evidence="1">
    <location>
        <begin position="1"/>
        <end position="24"/>
    </location>
</feature>
<dbReference type="AlphaFoldDB" id="D1NWE7"/>
<feature type="compositionally biased region" description="Low complexity" evidence="1">
    <location>
        <begin position="63"/>
        <end position="76"/>
    </location>
</feature>
<gene>
    <name evidence="3" type="ORF">BIFGAL_04196</name>
</gene>
<feature type="compositionally biased region" description="Low complexity" evidence="1">
    <location>
        <begin position="307"/>
        <end position="319"/>
    </location>
</feature>
<dbReference type="EMBL" id="ABXB03000004">
    <property type="protein sequence ID" value="EFA22433.1"/>
    <property type="molecule type" value="Genomic_DNA"/>
</dbReference>
<feature type="compositionally biased region" description="Polar residues" evidence="1">
    <location>
        <begin position="293"/>
        <end position="306"/>
    </location>
</feature>
<dbReference type="Pfam" id="PF19516">
    <property type="entry name" value="DUF6049"/>
    <property type="match status" value="1"/>
</dbReference>
<feature type="region of interest" description="Disordered" evidence="1">
    <location>
        <begin position="283"/>
        <end position="319"/>
    </location>
</feature>
<evidence type="ECO:0000313" key="3">
    <source>
        <dbReference type="EMBL" id="EFA22433.1"/>
    </source>
</evidence>